<name>A0A2I0AXB4_9ASPA</name>
<sequence length="49" mass="5640">MVLFFFGWSDEVPVRLFLRIIGDVNDIDDATAVETMLIDQSRFTSKKVC</sequence>
<gene>
    <name evidence="1" type="ORF">AXF42_Ash021189</name>
</gene>
<keyword evidence="2" id="KW-1185">Reference proteome</keyword>
<evidence type="ECO:0000313" key="2">
    <source>
        <dbReference type="Proteomes" id="UP000236161"/>
    </source>
</evidence>
<reference evidence="1 2" key="1">
    <citation type="journal article" date="2017" name="Nature">
        <title>The Apostasia genome and the evolution of orchids.</title>
        <authorList>
            <person name="Zhang G.Q."/>
            <person name="Liu K.W."/>
            <person name="Li Z."/>
            <person name="Lohaus R."/>
            <person name="Hsiao Y.Y."/>
            <person name="Niu S.C."/>
            <person name="Wang J.Y."/>
            <person name="Lin Y.C."/>
            <person name="Xu Q."/>
            <person name="Chen L.J."/>
            <person name="Yoshida K."/>
            <person name="Fujiwara S."/>
            <person name="Wang Z.W."/>
            <person name="Zhang Y.Q."/>
            <person name="Mitsuda N."/>
            <person name="Wang M."/>
            <person name="Liu G.H."/>
            <person name="Pecoraro L."/>
            <person name="Huang H.X."/>
            <person name="Xiao X.J."/>
            <person name="Lin M."/>
            <person name="Wu X.Y."/>
            <person name="Wu W.L."/>
            <person name="Chen Y.Y."/>
            <person name="Chang S.B."/>
            <person name="Sakamoto S."/>
            <person name="Ohme-Takagi M."/>
            <person name="Yagi M."/>
            <person name="Zeng S.J."/>
            <person name="Shen C.Y."/>
            <person name="Yeh C.M."/>
            <person name="Luo Y.B."/>
            <person name="Tsai W.C."/>
            <person name="Van de Peer Y."/>
            <person name="Liu Z.J."/>
        </authorList>
    </citation>
    <scope>NUCLEOTIDE SEQUENCE [LARGE SCALE GENOMIC DNA]</scope>
    <source>
        <strain evidence="2">cv. Shenzhen</strain>
        <tissue evidence="1">Stem</tissue>
    </source>
</reference>
<dbReference type="EMBL" id="KZ451940">
    <property type="protein sequence ID" value="PKA60178.1"/>
    <property type="molecule type" value="Genomic_DNA"/>
</dbReference>
<dbReference type="Proteomes" id="UP000236161">
    <property type="component" value="Unassembled WGS sequence"/>
</dbReference>
<dbReference type="AlphaFoldDB" id="A0A2I0AXB4"/>
<evidence type="ECO:0000313" key="1">
    <source>
        <dbReference type="EMBL" id="PKA60178.1"/>
    </source>
</evidence>
<organism evidence="1 2">
    <name type="scientific">Apostasia shenzhenica</name>
    <dbReference type="NCBI Taxonomy" id="1088818"/>
    <lineage>
        <taxon>Eukaryota</taxon>
        <taxon>Viridiplantae</taxon>
        <taxon>Streptophyta</taxon>
        <taxon>Embryophyta</taxon>
        <taxon>Tracheophyta</taxon>
        <taxon>Spermatophyta</taxon>
        <taxon>Magnoliopsida</taxon>
        <taxon>Liliopsida</taxon>
        <taxon>Asparagales</taxon>
        <taxon>Orchidaceae</taxon>
        <taxon>Apostasioideae</taxon>
        <taxon>Apostasia</taxon>
    </lineage>
</organism>
<protein>
    <submittedName>
        <fullName evidence="1">Uncharacterized protein</fullName>
    </submittedName>
</protein>
<accession>A0A2I0AXB4</accession>
<proteinExistence type="predicted"/>